<comment type="caution">
    <text evidence="1">The sequence shown here is derived from an EMBL/GenBank/DDBJ whole genome shotgun (WGS) entry which is preliminary data.</text>
</comment>
<dbReference type="PROSITE" id="PS51257">
    <property type="entry name" value="PROKAR_LIPOPROTEIN"/>
    <property type="match status" value="1"/>
</dbReference>
<evidence type="ECO:0000313" key="1">
    <source>
        <dbReference type="EMBL" id="MFC0321216.1"/>
    </source>
</evidence>
<proteinExistence type="predicted"/>
<dbReference type="EMBL" id="JBHLWO010000004">
    <property type="protein sequence ID" value="MFC0321216.1"/>
    <property type="molecule type" value="Genomic_DNA"/>
</dbReference>
<dbReference type="RefSeq" id="WP_130858320.1">
    <property type="nucleotide sequence ID" value="NZ_JBHLWO010000004.1"/>
</dbReference>
<evidence type="ECO:0008006" key="3">
    <source>
        <dbReference type="Google" id="ProtNLM"/>
    </source>
</evidence>
<keyword evidence="2" id="KW-1185">Reference proteome</keyword>
<accession>A0ABV6HQR4</accession>
<name>A0ABV6HQR4_9SPHI</name>
<protein>
    <recommendedName>
        <fullName evidence="3">Lipoprotein</fullName>
    </recommendedName>
</protein>
<dbReference type="Proteomes" id="UP001589774">
    <property type="component" value="Unassembled WGS sequence"/>
</dbReference>
<sequence>MKTYKLTILLIGSLNIMVACNSITKSIRDTFDDSSKAEKDTAASASNLMPDTSKQETVQQRKIYKEVTPPPVKDFLSDTLALGKAEQSLRKLPQYNGKKIRLYDDIHFYDDGRVMLNLQHPENPEYIDAYEYDDGVWSEPKPVQISIRTNLQSKLFDLDRIKFRTVSTIMNNYNEKAGTIEGAKPVNHVYGIVWDGEFIWYPRSINGSRQRFAIDFNLDGSVKMFRRE</sequence>
<organism evidence="1 2">
    <name type="scientific">Olivibacter oleidegradans</name>
    <dbReference type="NCBI Taxonomy" id="760123"/>
    <lineage>
        <taxon>Bacteria</taxon>
        <taxon>Pseudomonadati</taxon>
        <taxon>Bacteroidota</taxon>
        <taxon>Sphingobacteriia</taxon>
        <taxon>Sphingobacteriales</taxon>
        <taxon>Sphingobacteriaceae</taxon>
        <taxon>Olivibacter</taxon>
    </lineage>
</organism>
<gene>
    <name evidence="1" type="ORF">ACFFI0_23050</name>
</gene>
<reference evidence="1 2" key="1">
    <citation type="submission" date="2024-09" db="EMBL/GenBank/DDBJ databases">
        <authorList>
            <person name="Sun Q."/>
            <person name="Mori K."/>
        </authorList>
    </citation>
    <scope>NUCLEOTIDE SEQUENCE [LARGE SCALE GENOMIC DNA]</scope>
    <source>
        <strain evidence="1 2">CCM 7765</strain>
    </source>
</reference>
<evidence type="ECO:0000313" key="2">
    <source>
        <dbReference type="Proteomes" id="UP001589774"/>
    </source>
</evidence>